<proteinExistence type="predicted"/>
<comment type="caution">
    <text evidence="1">The sequence shown here is derived from an EMBL/GenBank/DDBJ whole genome shotgun (WGS) entry which is preliminary data.</text>
</comment>
<protein>
    <recommendedName>
        <fullName evidence="3">TspO protein</fullName>
    </recommendedName>
</protein>
<organism evidence="1 2">
    <name type="scientific">Mastigocoleus testarum BC008</name>
    <dbReference type="NCBI Taxonomy" id="371196"/>
    <lineage>
        <taxon>Bacteria</taxon>
        <taxon>Bacillati</taxon>
        <taxon>Cyanobacteriota</taxon>
        <taxon>Cyanophyceae</taxon>
        <taxon>Nostocales</taxon>
        <taxon>Hapalosiphonaceae</taxon>
        <taxon>Mastigocoleus</taxon>
    </lineage>
</organism>
<dbReference type="AlphaFoldDB" id="A0A0V7ZPS1"/>
<keyword evidence="2" id="KW-1185">Reference proteome</keyword>
<gene>
    <name evidence="1" type="ORF">BC008_42810</name>
</gene>
<accession>A0A0V7ZPS1</accession>
<dbReference type="OrthoDB" id="488813at2"/>
<evidence type="ECO:0000313" key="2">
    <source>
        <dbReference type="Proteomes" id="UP000053372"/>
    </source>
</evidence>
<dbReference type="Proteomes" id="UP000053372">
    <property type="component" value="Unassembled WGS sequence"/>
</dbReference>
<evidence type="ECO:0008006" key="3">
    <source>
        <dbReference type="Google" id="ProtNLM"/>
    </source>
</evidence>
<evidence type="ECO:0000313" key="1">
    <source>
        <dbReference type="EMBL" id="KST66465.1"/>
    </source>
</evidence>
<name>A0A0V7ZPS1_9CYAN</name>
<sequence>MSQIIAILLIVGYVVGARKFWKGFRNTNFSPETNRLFLSLLWPVLFVANKSYRKNFKKALKD</sequence>
<dbReference type="RefSeq" id="WP_036263784.1">
    <property type="nucleotide sequence ID" value="NZ_LMTZ01000096.1"/>
</dbReference>
<dbReference type="EMBL" id="LMTZ01000096">
    <property type="protein sequence ID" value="KST66465.1"/>
    <property type="molecule type" value="Genomic_DNA"/>
</dbReference>
<reference evidence="1 2" key="1">
    <citation type="journal article" date="2015" name="Genome Announc.">
        <title>Draft Genome of the Euendolithic (true boring) Cyanobacterium Mastigocoleus testarum strain BC008.</title>
        <authorList>
            <person name="Guida B.S."/>
            <person name="Garcia-Pichel F."/>
        </authorList>
    </citation>
    <scope>NUCLEOTIDE SEQUENCE [LARGE SCALE GENOMIC DNA]</scope>
    <source>
        <strain evidence="1 2">BC008</strain>
    </source>
</reference>